<dbReference type="PROSITE" id="PS51186">
    <property type="entry name" value="GNAT"/>
    <property type="match status" value="1"/>
</dbReference>
<dbReference type="InterPro" id="IPR000182">
    <property type="entry name" value="GNAT_dom"/>
</dbReference>
<dbReference type="InterPro" id="IPR051531">
    <property type="entry name" value="N-acetyltransferase"/>
</dbReference>
<dbReference type="EMBL" id="JAEPRJ010000001">
    <property type="protein sequence ID" value="MBK5896523.1"/>
    <property type="molecule type" value="Genomic_DNA"/>
</dbReference>
<accession>A0ABS1IXA1</accession>
<comment type="caution">
    <text evidence="2">The sequence shown here is derived from an EMBL/GenBank/DDBJ whole genome shotgun (WGS) entry which is preliminary data.</text>
</comment>
<protein>
    <submittedName>
        <fullName evidence="2">GNAT family N-acetyltransferase</fullName>
    </submittedName>
</protein>
<dbReference type="Pfam" id="PF13302">
    <property type="entry name" value="Acetyltransf_3"/>
    <property type="match status" value="1"/>
</dbReference>
<evidence type="ECO:0000313" key="2">
    <source>
        <dbReference type="EMBL" id="MBK5896523.1"/>
    </source>
</evidence>
<name>A0ABS1IXA1_9FIRM</name>
<reference evidence="2 3" key="1">
    <citation type="submission" date="2021-01" db="EMBL/GenBank/DDBJ databases">
        <title>Isolation and description of Catonella massiliensis sp. nov., a novel Catonella species, isolated from a stable periodontitis subject.</title>
        <authorList>
            <person name="Antezack A."/>
            <person name="Boxberger M."/>
            <person name="La Scola B."/>
            <person name="Monnet-Corti V."/>
        </authorList>
    </citation>
    <scope>NUCLEOTIDE SEQUENCE [LARGE SCALE GENOMIC DNA]</scope>
    <source>
        <strain evidence="2 3">Marseille-Q4567</strain>
    </source>
</reference>
<dbReference type="RefSeq" id="WP_208428088.1">
    <property type="nucleotide sequence ID" value="NZ_JAEPRJ010000001.1"/>
</dbReference>
<keyword evidence="3" id="KW-1185">Reference proteome</keyword>
<dbReference type="CDD" id="cd04301">
    <property type="entry name" value="NAT_SF"/>
    <property type="match status" value="1"/>
</dbReference>
<dbReference type="Gene3D" id="3.40.630.30">
    <property type="match status" value="1"/>
</dbReference>
<sequence>MEDKPKFVLACTRGLPEKEKDFVRKILDDFRKMGVKSVKDETLDVNYPLKSPINPYNEIKKSYLDSPPELEKISTDSVDKPNMASEIGSIHFTMKNAQYKPQDGLIITSAANFNESLLASGLTTIVYDKNLGSGLPYGIDLIVDSFEDIDTDFLIRLFKHKNKIPCLIAETKRTVIRELCAQDIDEVVKISREEHILKFVEDGRVPEEEQKEKLLAYIDNIYSFYDYGIWGIFDRADGSLIGLISLDFLTDAEEARYETGFFIRKERLGQGFATEAIEMVVNYAKNKLSASKLIAVTDYENMPARSLLEKCGFTVAGRNDKMIYVKQLEN</sequence>
<feature type="domain" description="N-acetyltransferase" evidence="1">
    <location>
        <begin position="174"/>
        <end position="330"/>
    </location>
</feature>
<proteinExistence type="predicted"/>
<organism evidence="2 3">
    <name type="scientific">Catonella massiliensis</name>
    <dbReference type="NCBI Taxonomy" id="2799636"/>
    <lineage>
        <taxon>Bacteria</taxon>
        <taxon>Bacillati</taxon>
        <taxon>Bacillota</taxon>
        <taxon>Clostridia</taxon>
        <taxon>Lachnospirales</taxon>
        <taxon>Lachnospiraceae</taxon>
        <taxon>Catonella</taxon>
    </lineage>
</organism>
<dbReference type="Proteomes" id="UP000604730">
    <property type="component" value="Unassembled WGS sequence"/>
</dbReference>
<dbReference type="InterPro" id="IPR016181">
    <property type="entry name" value="Acyl_CoA_acyltransferase"/>
</dbReference>
<gene>
    <name evidence="2" type="ORF">JJN12_01805</name>
</gene>
<dbReference type="PANTHER" id="PTHR43792:SF1">
    <property type="entry name" value="N-ACETYLTRANSFERASE DOMAIN-CONTAINING PROTEIN"/>
    <property type="match status" value="1"/>
</dbReference>
<evidence type="ECO:0000313" key="3">
    <source>
        <dbReference type="Proteomes" id="UP000604730"/>
    </source>
</evidence>
<dbReference type="SUPFAM" id="SSF55729">
    <property type="entry name" value="Acyl-CoA N-acyltransferases (Nat)"/>
    <property type="match status" value="1"/>
</dbReference>
<evidence type="ECO:0000259" key="1">
    <source>
        <dbReference type="PROSITE" id="PS51186"/>
    </source>
</evidence>
<dbReference type="PANTHER" id="PTHR43792">
    <property type="entry name" value="GNAT FAMILY, PUTATIVE (AFU_ORTHOLOGUE AFUA_3G00765)-RELATED-RELATED"/>
    <property type="match status" value="1"/>
</dbReference>